<feature type="transmembrane region" description="Helical" evidence="2">
    <location>
        <begin position="147"/>
        <end position="164"/>
    </location>
</feature>
<keyword evidence="5" id="KW-1185">Reference proteome</keyword>
<evidence type="ECO:0000313" key="3">
    <source>
        <dbReference type="EMBL" id="CAF1556163.1"/>
    </source>
</evidence>
<gene>
    <name evidence="3" type="ORF">GPM918_LOCUS39490</name>
    <name evidence="4" type="ORF">SRO942_LOCUS40364</name>
</gene>
<organism evidence="3 5">
    <name type="scientific">Didymodactylos carnosus</name>
    <dbReference type="NCBI Taxonomy" id="1234261"/>
    <lineage>
        <taxon>Eukaryota</taxon>
        <taxon>Metazoa</taxon>
        <taxon>Spiralia</taxon>
        <taxon>Gnathifera</taxon>
        <taxon>Rotifera</taxon>
        <taxon>Eurotatoria</taxon>
        <taxon>Bdelloidea</taxon>
        <taxon>Philodinida</taxon>
        <taxon>Philodinidae</taxon>
        <taxon>Didymodactylos</taxon>
    </lineage>
</organism>
<dbReference type="Proteomes" id="UP000663829">
    <property type="component" value="Unassembled WGS sequence"/>
</dbReference>
<keyword evidence="1" id="KW-0175">Coiled coil</keyword>
<comment type="caution">
    <text evidence="3">The sequence shown here is derived from an EMBL/GenBank/DDBJ whole genome shotgun (WGS) entry which is preliminary data.</text>
</comment>
<proteinExistence type="predicted"/>
<feature type="coiled-coil region" evidence="1">
    <location>
        <begin position="113"/>
        <end position="140"/>
    </location>
</feature>
<dbReference type="Proteomes" id="UP000681722">
    <property type="component" value="Unassembled WGS sequence"/>
</dbReference>
<evidence type="ECO:0000256" key="2">
    <source>
        <dbReference type="SAM" id="Phobius"/>
    </source>
</evidence>
<evidence type="ECO:0000256" key="1">
    <source>
        <dbReference type="SAM" id="Coils"/>
    </source>
</evidence>
<keyword evidence="2" id="KW-0812">Transmembrane</keyword>
<keyword evidence="2" id="KW-1133">Transmembrane helix</keyword>
<dbReference type="EMBL" id="CAJOBC010093465">
    <property type="protein sequence ID" value="CAF4417249.1"/>
    <property type="molecule type" value="Genomic_DNA"/>
</dbReference>
<evidence type="ECO:0000313" key="5">
    <source>
        <dbReference type="Proteomes" id="UP000663829"/>
    </source>
</evidence>
<dbReference type="EMBL" id="CAJNOQ010027759">
    <property type="protein sequence ID" value="CAF1556163.1"/>
    <property type="molecule type" value="Genomic_DNA"/>
</dbReference>
<accession>A0A815XDT7</accession>
<evidence type="ECO:0000313" key="4">
    <source>
        <dbReference type="EMBL" id="CAF4417249.1"/>
    </source>
</evidence>
<dbReference type="AlphaFoldDB" id="A0A815XDT7"/>
<protein>
    <submittedName>
        <fullName evidence="3">Uncharacterized protein</fullName>
    </submittedName>
</protein>
<sequence>MNGTANSNEFTRKNNEIPILLMKDLNSYTTIKHINHFMFLTILLTTYDVKKDLKRICSKFLDDEISKNILTDTIENKNIKSFIQSMIECKIIADFDYNIDLTDTLNDLKKLFYKSIEEHRKEIEENHKSALELTDNLIEQHENKQKYFHLLMMMMIFISTTAVLNGKE</sequence>
<name>A0A815XDT7_9BILA</name>
<keyword evidence="2" id="KW-0472">Membrane</keyword>
<reference evidence="3" key="1">
    <citation type="submission" date="2021-02" db="EMBL/GenBank/DDBJ databases">
        <authorList>
            <person name="Nowell W R."/>
        </authorList>
    </citation>
    <scope>NUCLEOTIDE SEQUENCE</scope>
</reference>